<feature type="region of interest" description="Disordered" evidence="3">
    <location>
        <begin position="1"/>
        <end position="30"/>
    </location>
</feature>
<evidence type="ECO:0000256" key="3">
    <source>
        <dbReference type="SAM" id="MobiDB-lite"/>
    </source>
</evidence>
<accession>A0ABZ0M4I6</accession>
<dbReference type="GO" id="GO:0005524">
    <property type="term" value="F:ATP binding"/>
    <property type="evidence" value="ECO:0007669"/>
    <property type="project" value="UniProtKB-KW"/>
</dbReference>
<dbReference type="Proteomes" id="UP001301731">
    <property type="component" value="Chromosome"/>
</dbReference>
<keyword evidence="6" id="KW-1185">Reference proteome</keyword>
<dbReference type="InterPro" id="IPR027417">
    <property type="entry name" value="P-loop_NTPase"/>
</dbReference>
<dbReference type="PANTHER" id="PTHR43158">
    <property type="entry name" value="SKFA PEPTIDE EXPORT ATP-BINDING PROTEIN SKFE"/>
    <property type="match status" value="1"/>
</dbReference>
<dbReference type="Gene3D" id="3.40.50.300">
    <property type="entry name" value="P-loop containing nucleotide triphosphate hydrolases"/>
    <property type="match status" value="1"/>
</dbReference>
<gene>
    <name evidence="5" type="ORF">R2D22_19345</name>
</gene>
<reference evidence="5 6" key="1">
    <citation type="submission" date="2023-10" db="EMBL/GenBank/DDBJ databases">
        <title>The genome sequence of Streptomyces sp. HUAS YS2.</title>
        <authorList>
            <person name="Mo P."/>
        </authorList>
    </citation>
    <scope>NUCLEOTIDE SEQUENCE [LARGE SCALE GENOMIC DNA]</scope>
    <source>
        <strain evidence="5 6">HUAS YS2</strain>
    </source>
</reference>
<keyword evidence="1" id="KW-0547">Nucleotide-binding</keyword>
<feature type="domain" description="ABC transporter" evidence="4">
    <location>
        <begin position="17"/>
        <end position="57"/>
    </location>
</feature>
<protein>
    <submittedName>
        <fullName evidence="5">ATP-binding cassette domain-containing protein</fullName>
    </submittedName>
</protein>
<proteinExistence type="predicted"/>
<organism evidence="5 6">
    <name type="scientific">Streptomyces solicathayae</name>
    <dbReference type="NCBI Taxonomy" id="3081768"/>
    <lineage>
        <taxon>Bacteria</taxon>
        <taxon>Bacillati</taxon>
        <taxon>Actinomycetota</taxon>
        <taxon>Actinomycetes</taxon>
        <taxon>Kitasatosporales</taxon>
        <taxon>Streptomycetaceae</taxon>
        <taxon>Streptomyces</taxon>
    </lineage>
</organism>
<evidence type="ECO:0000256" key="1">
    <source>
        <dbReference type="ARBA" id="ARBA00022741"/>
    </source>
</evidence>
<keyword evidence="2 5" id="KW-0067">ATP-binding</keyword>
<evidence type="ECO:0000313" key="6">
    <source>
        <dbReference type="Proteomes" id="UP001301731"/>
    </source>
</evidence>
<dbReference type="InterPro" id="IPR003439">
    <property type="entry name" value="ABC_transporter-like_ATP-bd"/>
</dbReference>
<dbReference type="EMBL" id="CP137573">
    <property type="protein sequence ID" value="WOX26692.1"/>
    <property type="molecule type" value="Genomic_DNA"/>
</dbReference>
<evidence type="ECO:0000313" key="5">
    <source>
        <dbReference type="EMBL" id="WOX26692.1"/>
    </source>
</evidence>
<sequence length="201" mass="20872">MAVGEQDADAQRVSLAGTGGVDPRQKAGRLSGGQRAQLALTVAAAKRPELLIFDEPAAALDPLARHAFLDDLIESVTELGAAAVLSSHALPDVERVCDYLIVMAGSRVQLAGEVAELLASHVRITGRHADLASLPAGAEVITPTDPTGRETTAVVRADRALPAGGPWSMAKVGLEELVLAHLARADRTGVRSSSALTEAHR</sequence>
<name>A0ABZ0M4I6_9ACTN</name>
<evidence type="ECO:0000259" key="4">
    <source>
        <dbReference type="Pfam" id="PF00005"/>
    </source>
</evidence>
<dbReference type="PANTHER" id="PTHR43158:SF10">
    <property type="entry name" value="ABC TRANSPORTER ATP-BINDING PROTEIN YTRB"/>
    <property type="match status" value="1"/>
</dbReference>
<dbReference type="Pfam" id="PF00005">
    <property type="entry name" value="ABC_tran"/>
    <property type="match status" value="1"/>
</dbReference>
<evidence type="ECO:0000256" key="2">
    <source>
        <dbReference type="ARBA" id="ARBA00022840"/>
    </source>
</evidence>
<dbReference type="SUPFAM" id="SSF52540">
    <property type="entry name" value="P-loop containing nucleoside triphosphate hydrolases"/>
    <property type="match status" value="1"/>
</dbReference>